<keyword evidence="1" id="KW-0012">Acyltransferase</keyword>
<evidence type="ECO:0000259" key="2">
    <source>
        <dbReference type="Pfam" id="PF08445"/>
    </source>
</evidence>
<dbReference type="Pfam" id="PF08445">
    <property type="entry name" value="FR47"/>
    <property type="match status" value="1"/>
</dbReference>
<protein>
    <recommendedName>
        <fullName evidence="1">Glycine N-acyltransferase-like protein</fullName>
        <ecNumber evidence="1">2.3.1.-</ecNumber>
    </recommendedName>
</protein>
<dbReference type="Gene3D" id="3.40.630.30">
    <property type="match status" value="1"/>
</dbReference>
<keyword evidence="1" id="KW-0808">Transferase</keyword>
<dbReference type="PANTHER" id="PTHR15298">
    <property type="entry name" value="L-COA N-ACYLTRANSFERASE-RELATED"/>
    <property type="match status" value="1"/>
</dbReference>
<feature type="domain" description="GCN5-related N-acetyltransferase Rv2170-like" evidence="2">
    <location>
        <begin position="185"/>
        <end position="259"/>
    </location>
</feature>
<dbReference type="GO" id="GO:0047961">
    <property type="term" value="F:glycine N-acyltransferase activity"/>
    <property type="evidence" value="ECO:0007669"/>
    <property type="project" value="InterPro"/>
</dbReference>
<dbReference type="OrthoDB" id="61870at2759"/>
<comment type="similarity">
    <text evidence="1">Belongs to the glycine N-acyltransferase family.</text>
</comment>
<accession>A0A1X7UWT3</accession>
<proteinExistence type="inferred from homology"/>
<dbReference type="AlphaFoldDB" id="A0A1X7UWT3"/>
<dbReference type="InterPro" id="IPR010313">
    <property type="entry name" value="Glycine_N-acyltransferase"/>
</dbReference>
<sequence length="272" mass="31141">MMADHKIAIEADANKREELKGFLYKYWPDTIEILHGLRLGKDHNAKILIDNWPDVKTVILTYDEGETTLIFSFGTDNSKTASILRSVIDLHLNDSQQIFTYGFAEIFQETKKFNVDINYEPFFRYVYTTDTVIERPTLPEGYKIDIIHSSDIDFVVSKWGLAKGSLKMKQLMRRYITNYPNVAIYDTSIEPPRLVSWNVSSAIGCLYHFFTVEEHRGKGLGTIVKIELLQKILAKGITPFSYIYTDNAKAQTISEKIGFVRGSLLAAQLILH</sequence>
<dbReference type="InterPro" id="IPR013653">
    <property type="entry name" value="GCN5-like_dom"/>
</dbReference>
<dbReference type="InterPro" id="IPR016181">
    <property type="entry name" value="Acyl_CoA_acyltransferase"/>
</dbReference>
<reference evidence="3" key="1">
    <citation type="submission" date="2017-05" db="UniProtKB">
        <authorList>
            <consortium name="EnsemblMetazoa"/>
        </authorList>
    </citation>
    <scope>IDENTIFICATION</scope>
</reference>
<dbReference type="GO" id="GO:0005739">
    <property type="term" value="C:mitochondrion"/>
    <property type="evidence" value="ECO:0007669"/>
    <property type="project" value="InterPro"/>
</dbReference>
<dbReference type="SUPFAM" id="SSF55729">
    <property type="entry name" value="Acyl-CoA N-acyltransferases (Nat)"/>
    <property type="match status" value="1"/>
</dbReference>
<dbReference type="EC" id="2.3.1.-" evidence="1"/>
<dbReference type="PANTHER" id="PTHR15298:SF1">
    <property type="entry name" value="GLYCINE N-ACYLTRANSFERASE-LIKE PROTEIN"/>
    <property type="match status" value="1"/>
</dbReference>
<organism evidence="3">
    <name type="scientific">Amphimedon queenslandica</name>
    <name type="common">Sponge</name>
    <dbReference type="NCBI Taxonomy" id="400682"/>
    <lineage>
        <taxon>Eukaryota</taxon>
        <taxon>Metazoa</taxon>
        <taxon>Porifera</taxon>
        <taxon>Demospongiae</taxon>
        <taxon>Heteroscleromorpha</taxon>
        <taxon>Haplosclerida</taxon>
        <taxon>Niphatidae</taxon>
        <taxon>Amphimedon</taxon>
    </lineage>
</organism>
<dbReference type="InParanoid" id="A0A1X7UWT3"/>
<name>A0A1X7UWT3_AMPQE</name>
<evidence type="ECO:0000256" key="1">
    <source>
        <dbReference type="RuleBase" id="RU368002"/>
    </source>
</evidence>
<dbReference type="EnsemblMetazoa" id="Aqu2.1.32238_001">
    <property type="protein sequence ID" value="Aqu2.1.32238_001"/>
    <property type="gene ID" value="Aqu2.1.32238"/>
</dbReference>
<evidence type="ECO:0000313" key="3">
    <source>
        <dbReference type="EnsemblMetazoa" id="Aqu2.1.32238_001"/>
    </source>
</evidence>